<sequence>MNTLFLENEASSHNTSFAVDIIDTLNLSLRACDGALPFPASFGSALAIMYGLASDGRLPFDAEVVFQLEIDTITSLEDLDQEIVSDIKQAANDELDCQICLALLVDPCTTPCGHSFCQRCLGRILNQSDLCPICRRRVSQNLYLGPQNLRLSNLLSTFFSLRLAERREAIREDRVGEFDESQVPLFVCTLSFPSTRTFLYVFEPRYRLMIRRVIDSGHRKFGMVAPGESRQVNGDTQAFTEYGTLLEISRLSPLGDGRCIIRATGQYRFRVLESTMTDGYAVGKIERVDDISIPEEEAREAFETESAPLERPSMDELDHLSTLRLFQIGLTFVAKCRASSVRWLDNQTYQLYGPPPADPRLFSFWFASVMPRPEEDRYPLLIERSVRERLKMVVRWIKKLETEQWALKSPQSLANHYISNLQTDSTPFVTHLRRGFGLFVLPLLIFFVVYKFFFHGATLLPNTSNVSFSILPFSLSFTYSYQPPPITTPNTRSRDRERNLNPNVGFVVTNSMDQGFIPGRIVLASIFVLCIARVIRRVVEIVNFERDRQRTSRVNVNNAGHLNPIDDVIE</sequence>
<reference evidence="1" key="1">
    <citation type="journal article" date="2022" name="bioRxiv">
        <title>Population genetic analysis of Ophidiomyces ophidiicola, the causative agent of snake fungal disease, indicates recent introductions to the USA.</title>
        <authorList>
            <person name="Ladner J.T."/>
            <person name="Palmer J.M."/>
            <person name="Ettinger C.L."/>
            <person name="Stajich J.E."/>
            <person name="Farrell T.M."/>
            <person name="Glorioso B.M."/>
            <person name="Lawson B."/>
            <person name="Price S.J."/>
            <person name="Stengle A.G."/>
            <person name="Grear D.A."/>
            <person name="Lorch J.M."/>
        </authorList>
    </citation>
    <scope>NUCLEOTIDE SEQUENCE</scope>
    <source>
        <strain evidence="1">NWHC 24266-5</strain>
    </source>
</reference>
<dbReference type="EMBL" id="JALBCA010000069">
    <property type="protein sequence ID" value="KAI2384679.1"/>
    <property type="molecule type" value="Genomic_DNA"/>
</dbReference>
<gene>
    <name evidence="1" type="ORF">LOY88_004524</name>
</gene>
<accession>A0ACB8UTF1</accession>
<proteinExistence type="predicted"/>
<comment type="caution">
    <text evidence="1">The sequence shown here is derived from an EMBL/GenBank/DDBJ whole genome shotgun (WGS) entry which is preliminary data.</text>
</comment>
<organism evidence="1">
    <name type="scientific">Ophidiomyces ophidiicola</name>
    <dbReference type="NCBI Taxonomy" id="1387563"/>
    <lineage>
        <taxon>Eukaryota</taxon>
        <taxon>Fungi</taxon>
        <taxon>Dikarya</taxon>
        <taxon>Ascomycota</taxon>
        <taxon>Pezizomycotina</taxon>
        <taxon>Eurotiomycetes</taxon>
        <taxon>Eurotiomycetidae</taxon>
        <taxon>Onygenales</taxon>
        <taxon>Onygenaceae</taxon>
        <taxon>Ophidiomyces</taxon>
    </lineage>
</organism>
<protein>
    <submittedName>
        <fullName evidence="1">Uncharacterized protein</fullName>
    </submittedName>
</protein>
<evidence type="ECO:0000313" key="1">
    <source>
        <dbReference type="EMBL" id="KAI2384679.1"/>
    </source>
</evidence>
<name>A0ACB8UTF1_9EURO</name>